<dbReference type="Proteomes" id="UP001648503">
    <property type="component" value="Unassembled WGS sequence"/>
</dbReference>
<evidence type="ECO:0000259" key="8">
    <source>
        <dbReference type="Pfam" id="PF20979"/>
    </source>
</evidence>
<dbReference type="SUPFAM" id="SSF52402">
    <property type="entry name" value="Adenine nucleotide alpha hydrolases-like"/>
    <property type="match status" value="1"/>
</dbReference>
<keyword evidence="4" id="KW-0436">Ligase</keyword>
<dbReference type="Pfam" id="PF20979">
    <property type="entry name" value="Arginosuc_syn_C"/>
    <property type="match status" value="1"/>
</dbReference>
<evidence type="ECO:0000256" key="7">
    <source>
        <dbReference type="ARBA" id="ARBA00022840"/>
    </source>
</evidence>
<dbReference type="InterPro" id="IPR018223">
    <property type="entry name" value="Arginosuc_synth_CS"/>
</dbReference>
<dbReference type="PANTHER" id="PTHR11587">
    <property type="entry name" value="ARGININOSUCCINATE SYNTHASE"/>
    <property type="match status" value="1"/>
</dbReference>
<evidence type="ECO:0000313" key="10">
    <source>
        <dbReference type="Proteomes" id="UP001648503"/>
    </source>
</evidence>
<keyword evidence="10" id="KW-1185">Reference proteome</keyword>
<dbReference type="EMBL" id="JAFCIX010000172">
    <property type="protein sequence ID" value="KAH6597020.1"/>
    <property type="molecule type" value="Genomic_DNA"/>
</dbReference>
<dbReference type="PANTHER" id="PTHR11587:SF2">
    <property type="entry name" value="ARGININOSUCCINATE SYNTHASE"/>
    <property type="match status" value="1"/>
</dbReference>
<organism evidence="9 10">
    <name type="scientific">Batrachochytrium salamandrivorans</name>
    <dbReference type="NCBI Taxonomy" id="1357716"/>
    <lineage>
        <taxon>Eukaryota</taxon>
        <taxon>Fungi</taxon>
        <taxon>Fungi incertae sedis</taxon>
        <taxon>Chytridiomycota</taxon>
        <taxon>Chytridiomycota incertae sedis</taxon>
        <taxon>Chytridiomycetes</taxon>
        <taxon>Rhizophydiales</taxon>
        <taxon>Rhizophydiales incertae sedis</taxon>
        <taxon>Batrachochytrium</taxon>
    </lineage>
</organism>
<evidence type="ECO:0000256" key="4">
    <source>
        <dbReference type="ARBA" id="ARBA00022598"/>
    </source>
</evidence>
<comment type="caution">
    <text evidence="9">The sequence shown here is derived from an EMBL/GenBank/DDBJ whole genome shotgun (WGS) entry which is preliminary data.</text>
</comment>
<dbReference type="InterPro" id="IPR014729">
    <property type="entry name" value="Rossmann-like_a/b/a_fold"/>
</dbReference>
<reference evidence="9 10" key="1">
    <citation type="submission" date="2021-02" db="EMBL/GenBank/DDBJ databases">
        <title>Variation within the Batrachochytrium salamandrivorans European outbreak.</title>
        <authorList>
            <person name="Kelly M."/>
            <person name="Pasmans F."/>
            <person name="Shea T.P."/>
            <person name="Munoz J.F."/>
            <person name="Carranza S."/>
            <person name="Cuomo C.A."/>
            <person name="Martel A."/>
        </authorList>
    </citation>
    <scope>NUCLEOTIDE SEQUENCE [LARGE SCALE GENOMIC DNA]</scope>
    <source>
        <strain evidence="9 10">AMFP18/2</strain>
    </source>
</reference>
<comment type="pathway">
    <text evidence="1">Amino-acid biosynthesis; L-arginine biosynthesis; L-arginine from L-ornithine and carbamoyl phosphate: step 2/3.</text>
</comment>
<dbReference type="InterPro" id="IPR024074">
    <property type="entry name" value="AS_cat/multimer_dom_body"/>
</dbReference>
<evidence type="ECO:0000256" key="2">
    <source>
        <dbReference type="ARBA" id="ARBA00012286"/>
    </source>
</evidence>
<dbReference type="CDD" id="cd01999">
    <property type="entry name" value="ASS"/>
    <property type="match status" value="1"/>
</dbReference>
<gene>
    <name evidence="9" type="ORF">BASA50_004778</name>
</gene>
<protein>
    <recommendedName>
        <fullName evidence="2">argininosuccinate synthase</fullName>
        <ecNumber evidence="2">6.3.4.5</ecNumber>
    </recommendedName>
</protein>
<evidence type="ECO:0000256" key="1">
    <source>
        <dbReference type="ARBA" id="ARBA00004967"/>
    </source>
</evidence>
<keyword evidence="3" id="KW-0055">Arginine biosynthesis</keyword>
<dbReference type="InterPro" id="IPR001518">
    <property type="entry name" value="Arginosuc_synth"/>
</dbReference>
<proteinExistence type="predicted"/>
<dbReference type="InterPro" id="IPR048268">
    <property type="entry name" value="Arginosuc_syn_C"/>
</dbReference>
<keyword evidence="5" id="KW-0028">Amino-acid biosynthesis</keyword>
<dbReference type="Gene3D" id="3.40.50.620">
    <property type="entry name" value="HUPs"/>
    <property type="match status" value="1"/>
</dbReference>
<keyword evidence="6" id="KW-0547">Nucleotide-binding</keyword>
<name>A0ABQ8FEQ1_9FUNG</name>
<dbReference type="SUPFAM" id="SSF69864">
    <property type="entry name" value="Argininosuccinate synthetase, C-terminal domain"/>
    <property type="match status" value="1"/>
</dbReference>
<keyword evidence="7" id="KW-0067">ATP-binding</keyword>
<dbReference type="PROSITE" id="PS00565">
    <property type="entry name" value="ARGININOSUCCIN_SYN_2"/>
    <property type="match status" value="1"/>
</dbReference>
<accession>A0ABQ8FEQ1</accession>
<feature type="domain" description="Arginosuccinate synthase C-terminal" evidence="8">
    <location>
        <begin position="170"/>
        <end position="359"/>
    </location>
</feature>
<evidence type="ECO:0000313" key="9">
    <source>
        <dbReference type="EMBL" id="KAH6597020.1"/>
    </source>
</evidence>
<evidence type="ECO:0000256" key="3">
    <source>
        <dbReference type="ARBA" id="ARBA00022571"/>
    </source>
</evidence>
<dbReference type="InterPro" id="IPR023434">
    <property type="entry name" value="Arginosuc_synth_type_1_subfam"/>
</dbReference>
<dbReference type="Gene3D" id="3.90.1260.10">
    <property type="entry name" value="Argininosuccinate synthetase, chain A, domain 2"/>
    <property type="match status" value="1"/>
</dbReference>
<dbReference type="EC" id="6.3.4.5" evidence="2"/>
<dbReference type="PROSITE" id="PS00564">
    <property type="entry name" value="ARGININOSUCCIN_SYN_1"/>
    <property type="match status" value="1"/>
</dbReference>
<evidence type="ECO:0000256" key="5">
    <source>
        <dbReference type="ARBA" id="ARBA00022605"/>
    </source>
</evidence>
<sequence>MTATAAPKQKVLLAYSGGLDTSCILAWLIEEGYEVVCYMANIGQEEDFEAARLKALKIGATKVYIEDLRKEFVEDLVWPAVQANLLYEGVYLLGTALARPVIARKQIEIATLENCKYVSHGCTGKGNDQVRFELGYYALSSSIEVIAPWRDPKFFERFPGRPALLEYAAEHDAPNTPERIEVHFAQGKPVKVVNTVDGVVVTEALELFLYLNALGRKHGVGRIDIVENRFIGIKSRGCYETPGGTILRAAHVDLEGLTLDREVRRLKDNYTQRLAEIVYNGLWFSAEREFLMASVEQSQKAVNGIVKVKLYKGNAIIEGRSSTISLYDEKIASMDEAGGFNPSDSEGFIKIQRIRLKAYMAQQALMKKLDL</sequence>
<evidence type="ECO:0000256" key="6">
    <source>
        <dbReference type="ARBA" id="ARBA00022741"/>
    </source>
</evidence>